<accession>A0A378NSD8</accession>
<reference evidence="1 2" key="1">
    <citation type="submission" date="2018-06" db="EMBL/GenBank/DDBJ databases">
        <authorList>
            <consortium name="Pathogen Informatics"/>
            <person name="Doyle S."/>
        </authorList>
    </citation>
    <scope>NUCLEOTIDE SEQUENCE [LARGE SCALE GENOMIC DNA]</scope>
    <source>
        <strain evidence="1 2">NCTC10571</strain>
    </source>
</reference>
<organism evidence="1 2">
    <name type="scientific">Megamonas hypermegale</name>
    <dbReference type="NCBI Taxonomy" id="158847"/>
    <lineage>
        <taxon>Bacteria</taxon>
        <taxon>Bacillati</taxon>
        <taxon>Bacillota</taxon>
        <taxon>Negativicutes</taxon>
        <taxon>Selenomonadales</taxon>
        <taxon>Selenomonadaceae</taxon>
        <taxon>Megamonas</taxon>
    </lineage>
</organism>
<proteinExistence type="predicted"/>
<protein>
    <submittedName>
        <fullName evidence="1">Uncharacterized protein</fullName>
    </submittedName>
</protein>
<gene>
    <name evidence="1" type="ORF">NCTC10571_01456</name>
</gene>
<dbReference type="Proteomes" id="UP000255234">
    <property type="component" value="Unassembled WGS sequence"/>
</dbReference>
<name>A0A378NSD8_9FIRM</name>
<dbReference type="RefSeq" id="WP_115151658.1">
    <property type="nucleotide sequence ID" value="NZ_UGPP01000001.1"/>
</dbReference>
<sequence length="2933" mass="334912">MDNIFEQDLHIQEVKRRYDQLLNTTVEKSILEKQTKEDRILYYSNYTKWKEKFSDVINNYKEKNISAIPSIAINRINNTVNLFNTSGITIVSQKKFNINNNSKNITEYNNVNNFYKKHGYDIFNAIETGHSKNNSIKNLNYDFDLSYSFEENKSAIPSKRLIDSFNNINKKNKLMVFDLETISGTDVNNKIKLSQITDFTFSLFDAKTKKEIKTYSAIIGATSEQYDDYLDIINKFRKASGEVTNYEKVAFERLKLIGASEIDFSNIDKGIAKFTKFPTSKEVPGIDIDLAQKGADILKYIGEKQQKSKLVKYNNIKMYSWEKSLFEALDTVIDKDITIAGHNIQNFDIPMISETLYSKMHSDGAKAYVAKKYQNGFKPKYIADTLVAERLYGNDIPISENHIKAAKENDLTTRTQEALVRAFFPDFYEENGAHLSSVDVEANAKLILESGRYDTSGNDKNSIFPKGTNTKRIQIKDGSKQLFLAPKGMLPAAHNLIAFTKDFINNNYHTNDKFLITNNDVKDELFGQSALQKDIAYTIKSIHKINIDDVIKDDIRKINPSLYDNELYSVSFLPVINDTETTDIKSNTPITLLGTKNNIEKYISELRLVAEKDTNNEWSTENIPDENYRNLKYITVQNGSIVENVIPKTYDGIQTILDQSTHAVLNESAARKIRDTQYSWNKKMIKLLDEIDKYVEANSDENTSDYEKRKLRNDFINKEIKKAQDIELKRNNGEAISSQEYGAFHKILGFHPLNDKNSYKVYSNTIHSSINAIDYFYANRDVIKTAIDFTENQDIDLKNTQELDSTFSYFYRGLMSKAELEKGPEAIGKINTALPYSDYQFEIDLNGYKGRTFDDNILKVDLNNPNAGYNLINNLFSKQGIKKISKITEESKVAELKRFQDFLFKNNKKIDSNFDNTEPSIRINKFNDYLRIDPSKDNLSTSIDKIIYNLKKIKEINPLSGIISDSVHYDVINPTYKNFGLSKEEIYSSALLLEKEKPNFKTNKDFPLQYHVNNIVDNIIFQKIADSPEKEIEEIANRTKFNKEQASALHRIRNIKREETKDLFNFLLGAVVNAGGEFKYDINNKTLHIKEKDNWIKIDDIFKDVITDSGMMYMQIGNTQTASPYGYYLLGYNETTKRLSANTRIAYAKDSIGWAKSKILEAATDPNSEETIASEFQRAIKKFNQVLRQASSNSKEDMQDMKMASWFDVEGLWKTLPDMYQKGFLNNFKELETIPGTDKINNLSLKNIFHEFLEEYSNKEVDVDNLDNKYIVAINEYLPNIIQNGIVDDYIETHNLTNSTYLHANTADEYVKSNLVAVNKKSANAILSFNENYNYGEREGILSRGINNQIARAKSFNADYVEQQISSGELNDVQIGSPIETEHRSLQKTNKHGLIYKINDTVMARRLNVTTGDLRLILEHSDLDEQTMDFFSTITTNEGSSAITPQLASYAFSSRDSIQKININKLLEENGEFLQRLNERNNITPTLSIKDGKIVFNYSNGLFVQEGEQLAYIKGWQEAQDDIASKRDGILKYGIFSSNSMLVDEKSIETLLNKGITKEQKDLLTNYLLESQNNKKDLNVSSIRAWNLFQQILKDNNFNSYLYVDSIDMSANIKIAQMEKEKGMAKVIAPSIGSLNTNIKNVIEELVGKGSSVEVKNGKIVKRYGADNILHLIPNRSIIDSIITSDSIADSMFGKVLSGYNKDKKQLTDNEIIDSLKRNGFNDKTDFYNAILEEQNYYSNELNRILRQAGITKNNEWINVIGHTNAEVLKHQDTDFAKNAISQLLSEDNSIENKQRIVEELSSSVIGIHLDDNNNIVVPDSSYHNVEELNKAINKLLIDDNGKFVTDRVFYYNDKNMISEQEYNQLSDDEKKQYKSNINEVDFIPVRQLPNYDKERVKAVDDAYGKSTYLTDRHLEILSKRRYDDNTLNILHKRLIDEFGENEGNKKYNKLYGNIKNNDYIFKELISSLKNKRYMQDGDDLLVKFDDKGNKVAFYKNADQNKQAKIAAKKARDKLIEQGIDEKYINAFIDVARKRGARGVSSSYIEGNYTALRFSQAMEFNNNNKNFTLDFMKKDGFIVKSISDISTATDIDANLENSMYGKNLIIDLHMDQLGNKQLYKNENERYIAIPFANPKYMDKDYKIRESFQQKLNTIKDFMTTYRDDLLNNKINDAEQENRYLSLIEHVKETKSAIAEELTKKQTGIIANLSKINLSDTGIFNTQGMQIVGIETMHALKDLSFDGINLVEQALKVNSSNGKKGVDFAYALAGRAYADRFFNEKYLKDITNSLGVTEEVYSDFKNKLFNNLKTTGTLSLNKREPQEYAGSTNINALFFSDHVQGDTLLVSNTLQEIMKNDNDSDNIDFSILKGEADISYADKDGSIRTITKNIDYATYKTLSNMDNFSVRLHQNTAELFGEAKRSMYVDAATLHPQYYKSDAMKTTKELREQGKGQNHFDMPYMKNFTIGGTDSGDWAETSSRQYTDPKEYQRLSTQYANIEQNFLSSLNDEQQQEYNSSDHAKQRNMIRNWAVNNFKDKDNEYFEQVKDALEFRLNEYDKKRATIIANANKQAAGSSNYVIHKYLRRIGESNVFNGTELSDIMHISTALSESFLSPKNERGSINYRFIDELRDATENMYSAAKSHDQSRIEEAQNNMVDTLNSLLSSRKEKELSKLIPIEGMNSEERIQHAFRTYASLASRVDLSQVSDQTESIGTTRKGASQLSVYKDSSVPTQEVLQDINYASEIATNRSIAKTLNGPIESNISKLDNNTPDLIDTINNNVEMPTIEDNIIRDSSKQIENFSRKLSQNFHFKASNFIAGIGAGILLTGYGSTPSTPAETQANGAQEEYNEQYQQPITFSDISTQQQSNGAPSYIINISGSSPNGQQEQIVDAINTAINSQIPNNTSINLQINTSFADKISQSQINKMVVNSLFN</sequence>
<dbReference type="EMBL" id="UGPP01000001">
    <property type="protein sequence ID" value="STY71300.1"/>
    <property type="molecule type" value="Genomic_DNA"/>
</dbReference>
<dbReference type="InterPro" id="IPR036397">
    <property type="entry name" value="RNaseH_sf"/>
</dbReference>
<dbReference type="GO" id="GO:0003676">
    <property type="term" value="F:nucleic acid binding"/>
    <property type="evidence" value="ECO:0007669"/>
    <property type="project" value="InterPro"/>
</dbReference>
<evidence type="ECO:0000313" key="2">
    <source>
        <dbReference type="Proteomes" id="UP000255234"/>
    </source>
</evidence>
<evidence type="ECO:0000313" key="1">
    <source>
        <dbReference type="EMBL" id="STY71300.1"/>
    </source>
</evidence>
<dbReference type="Gene3D" id="3.30.420.10">
    <property type="entry name" value="Ribonuclease H-like superfamily/Ribonuclease H"/>
    <property type="match status" value="1"/>
</dbReference>